<dbReference type="InterPro" id="IPR008266">
    <property type="entry name" value="Tyr_kinase_AS"/>
</dbReference>
<protein>
    <recommendedName>
        <fullName evidence="5">Protein kinase domain-containing protein</fullName>
    </recommendedName>
</protein>
<evidence type="ECO:0000313" key="7">
    <source>
        <dbReference type="Proteomes" id="UP001159427"/>
    </source>
</evidence>
<dbReference type="Gene3D" id="1.10.510.10">
    <property type="entry name" value="Transferase(Phosphotransferase) domain 1"/>
    <property type="match status" value="1"/>
</dbReference>
<name>A0ABN8T0F9_9CNID</name>
<evidence type="ECO:0000256" key="4">
    <source>
        <dbReference type="SAM" id="MobiDB-lite"/>
    </source>
</evidence>
<feature type="domain" description="Protein kinase" evidence="5">
    <location>
        <begin position="13"/>
        <end position="273"/>
    </location>
</feature>
<dbReference type="PANTHER" id="PTHR44329">
    <property type="entry name" value="SERINE/THREONINE-PROTEIN KINASE TNNI3K-RELATED"/>
    <property type="match status" value="1"/>
</dbReference>
<dbReference type="Gene3D" id="3.30.200.20">
    <property type="entry name" value="Phosphorylase Kinase, domain 1"/>
    <property type="match status" value="1"/>
</dbReference>
<gene>
    <name evidence="6" type="ORF">PEVE_00033448</name>
</gene>
<evidence type="ECO:0000256" key="1">
    <source>
        <dbReference type="ARBA" id="ARBA00022741"/>
    </source>
</evidence>
<keyword evidence="2 3" id="KW-0067">ATP-binding</keyword>
<proteinExistence type="predicted"/>
<comment type="caution">
    <text evidence="6">The sequence shown here is derived from an EMBL/GenBank/DDBJ whole genome shotgun (WGS) entry which is preliminary data.</text>
</comment>
<keyword evidence="1 3" id="KW-0547">Nucleotide-binding</keyword>
<feature type="binding site" evidence="3">
    <location>
        <position position="40"/>
    </location>
    <ligand>
        <name>ATP</name>
        <dbReference type="ChEBI" id="CHEBI:30616"/>
    </ligand>
</feature>
<dbReference type="Pfam" id="PF00069">
    <property type="entry name" value="Pkinase"/>
    <property type="match status" value="1"/>
</dbReference>
<dbReference type="InterPro" id="IPR051681">
    <property type="entry name" value="Ser/Thr_Kinases-Pseudokinases"/>
</dbReference>
<dbReference type="PROSITE" id="PS00109">
    <property type="entry name" value="PROTEIN_KINASE_TYR"/>
    <property type="match status" value="1"/>
</dbReference>
<dbReference type="SUPFAM" id="SSF56112">
    <property type="entry name" value="Protein kinase-like (PK-like)"/>
    <property type="match status" value="1"/>
</dbReference>
<evidence type="ECO:0000256" key="3">
    <source>
        <dbReference type="PROSITE-ProRule" id="PRU10141"/>
    </source>
</evidence>
<keyword evidence="7" id="KW-1185">Reference proteome</keyword>
<dbReference type="PIRSF" id="PIRSF000654">
    <property type="entry name" value="Integrin-linked_kinase"/>
    <property type="match status" value="1"/>
</dbReference>
<organism evidence="6 7">
    <name type="scientific">Porites evermanni</name>
    <dbReference type="NCBI Taxonomy" id="104178"/>
    <lineage>
        <taxon>Eukaryota</taxon>
        <taxon>Metazoa</taxon>
        <taxon>Cnidaria</taxon>
        <taxon>Anthozoa</taxon>
        <taxon>Hexacorallia</taxon>
        <taxon>Scleractinia</taxon>
        <taxon>Fungiina</taxon>
        <taxon>Poritidae</taxon>
        <taxon>Porites</taxon>
    </lineage>
</organism>
<dbReference type="InterPro" id="IPR000719">
    <property type="entry name" value="Prot_kinase_dom"/>
</dbReference>
<dbReference type="InterPro" id="IPR011009">
    <property type="entry name" value="Kinase-like_dom_sf"/>
</dbReference>
<sequence length="273" mass="31730">MRDWVITSDEIEIRRDQQLGEGAWGIVYRGKFQGCDVAVKEIHPIIMNDRIRQLFEREVDIASRCRHPCLLQFVGATFGERPLLVTEIMECSLRARLYNQTDPLLSDPEITTIALDVAKALNYLHQKRNPIIHHDISTGNVLLRRQGYQWRAKVSDYGTANFVRQSSINYAGNAVYCAPESLREDPSKPISCKVDVYSFGVLLCETCTRQEPNLQRRQRQIDMIRNDMFKNLVRNCVKEDSYMRWDMGSVIQELENPGSQETRRNQHSRTAWH</sequence>
<dbReference type="EMBL" id="CALNXI010004981">
    <property type="protein sequence ID" value="CAH3196761.1"/>
    <property type="molecule type" value="Genomic_DNA"/>
</dbReference>
<dbReference type="PROSITE" id="PS00107">
    <property type="entry name" value="PROTEIN_KINASE_ATP"/>
    <property type="match status" value="1"/>
</dbReference>
<evidence type="ECO:0000256" key="2">
    <source>
        <dbReference type="ARBA" id="ARBA00022840"/>
    </source>
</evidence>
<evidence type="ECO:0000259" key="5">
    <source>
        <dbReference type="PROSITE" id="PS50011"/>
    </source>
</evidence>
<accession>A0ABN8T0F9</accession>
<reference evidence="6 7" key="1">
    <citation type="submission" date="2022-05" db="EMBL/GenBank/DDBJ databases">
        <authorList>
            <consortium name="Genoscope - CEA"/>
            <person name="William W."/>
        </authorList>
    </citation>
    <scope>NUCLEOTIDE SEQUENCE [LARGE SCALE GENOMIC DNA]</scope>
</reference>
<dbReference type="InterPro" id="IPR017441">
    <property type="entry name" value="Protein_kinase_ATP_BS"/>
</dbReference>
<evidence type="ECO:0000313" key="6">
    <source>
        <dbReference type="EMBL" id="CAH3196761.1"/>
    </source>
</evidence>
<dbReference type="Proteomes" id="UP001159427">
    <property type="component" value="Unassembled WGS sequence"/>
</dbReference>
<dbReference type="PANTHER" id="PTHR44329:SF298">
    <property type="entry name" value="MIXED LINEAGE KINASE DOMAIN-LIKE PROTEIN"/>
    <property type="match status" value="1"/>
</dbReference>
<dbReference type="PROSITE" id="PS50011">
    <property type="entry name" value="PROTEIN_KINASE_DOM"/>
    <property type="match status" value="1"/>
</dbReference>
<feature type="region of interest" description="Disordered" evidence="4">
    <location>
        <begin position="254"/>
        <end position="273"/>
    </location>
</feature>